<feature type="region of interest" description="Disordered" evidence="1">
    <location>
        <begin position="1"/>
        <end position="47"/>
    </location>
</feature>
<evidence type="ECO:0000313" key="2">
    <source>
        <dbReference type="EMBL" id="QSG14372.1"/>
    </source>
</evidence>
<evidence type="ECO:0000256" key="1">
    <source>
        <dbReference type="SAM" id="MobiDB-lite"/>
    </source>
</evidence>
<reference evidence="2 3" key="1">
    <citation type="submission" date="2020-11" db="EMBL/GenBank/DDBJ databases">
        <title>Carbohydrate-dependent, anaerobic sulfur respiration: A novel catabolism in halophilic archaea.</title>
        <authorList>
            <person name="Sorokin D.Y."/>
            <person name="Messina E."/>
            <person name="Smedile F."/>
            <person name="La Cono V."/>
            <person name="Hallsworth J.E."/>
            <person name="Yakimov M.M."/>
        </authorList>
    </citation>
    <scope>NUCLEOTIDE SEQUENCE [LARGE SCALE GENOMIC DNA]</scope>
    <source>
        <strain evidence="2 3">HSR-Est</strain>
    </source>
</reference>
<gene>
    <name evidence="2" type="ORF">HSEST_0828</name>
</gene>
<dbReference type="Proteomes" id="UP000663292">
    <property type="component" value="Chromosome"/>
</dbReference>
<feature type="compositionally biased region" description="Polar residues" evidence="1">
    <location>
        <begin position="1"/>
        <end position="10"/>
    </location>
</feature>
<sequence length="76" mass="8659">MSESKFNSSVVPPEHDGASKTGEHRVIRKSEWVPGHHPEPHKRDGTRSGYIEHYLKCVRCGVEVLNKMDFPDECRG</sequence>
<accession>A0A897NNN1</accession>
<keyword evidence="3" id="KW-1185">Reference proteome</keyword>
<proteinExistence type="predicted"/>
<protein>
    <submittedName>
        <fullName evidence="2">Uncharacterized protein</fullName>
    </submittedName>
</protein>
<organism evidence="2 3">
    <name type="scientific">Halapricum desulfuricans</name>
    <dbReference type="NCBI Taxonomy" id="2841257"/>
    <lineage>
        <taxon>Archaea</taxon>
        <taxon>Methanobacteriati</taxon>
        <taxon>Methanobacteriota</taxon>
        <taxon>Stenosarchaea group</taxon>
        <taxon>Halobacteria</taxon>
        <taxon>Halobacteriales</taxon>
        <taxon>Haloarculaceae</taxon>
        <taxon>Halapricum</taxon>
    </lineage>
</organism>
<evidence type="ECO:0000313" key="3">
    <source>
        <dbReference type="Proteomes" id="UP000663292"/>
    </source>
</evidence>
<name>A0A897NNN1_9EURY</name>
<dbReference type="AlphaFoldDB" id="A0A897NNN1"/>
<dbReference type="EMBL" id="CP064791">
    <property type="protein sequence ID" value="QSG14372.1"/>
    <property type="molecule type" value="Genomic_DNA"/>
</dbReference>
<feature type="compositionally biased region" description="Basic and acidic residues" evidence="1">
    <location>
        <begin position="13"/>
        <end position="46"/>
    </location>
</feature>